<dbReference type="Proteomes" id="UP000293995">
    <property type="component" value="Chromosome"/>
</dbReference>
<dbReference type="AlphaFoldDB" id="A0A4P6E9A6"/>
<name>A0A4P6E9A6_9MICO</name>
<accession>A0A4P6E9A6</accession>
<proteinExistence type="predicted"/>
<evidence type="ECO:0000313" key="1">
    <source>
        <dbReference type="EMBL" id="QAY58670.1"/>
    </source>
</evidence>
<protein>
    <submittedName>
        <fullName evidence="1">Uncharacterized protein</fullName>
    </submittedName>
</protein>
<dbReference type="EMBL" id="CP035494">
    <property type="protein sequence ID" value="QAY58670.1"/>
    <property type="molecule type" value="Genomic_DNA"/>
</dbReference>
<dbReference type="KEGG" id="mprt:ET475_00710"/>
<organism evidence="1 2">
    <name type="scientific">Microbacterium protaetiae</name>
    <dbReference type="NCBI Taxonomy" id="2509458"/>
    <lineage>
        <taxon>Bacteria</taxon>
        <taxon>Bacillati</taxon>
        <taxon>Actinomycetota</taxon>
        <taxon>Actinomycetes</taxon>
        <taxon>Micrococcales</taxon>
        <taxon>Microbacteriaceae</taxon>
        <taxon>Microbacterium</taxon>
    </lineage>
</organism>
<gene>
    <name evidence="1" type="ORF">ET475_00710</name>
</gene>
<evidence type="ECO:0000313" key="2">
    <source>
        <dbReference type="Proteomes" id="UP000293995"/>
    </source>
</evidence>
<dbReference type="InterPro" id="IPR016024">
    <property type="entry name" value="ARM-type_fold"/>
</dbReference>
<dbReference type="SUPFAM" id="SSF48371">
    <property type="entry name" value="ARM repeat"/>
    <property type="match status" value="1"/>
</dbReference>
<reference evidence="1 2" key="1">
    <citation type="submission" date="2019-01" db="EMBL/GenBank/DDBJ databases">
        <title>Genome sequencing of strain DFW100M-13.</title>
        <authorList>
            <person name="Heo J."/>
            <person name="Kim S.-J."/>
            <person name="Kim J.-S."/>
            <person name="Hong S.-B."/>
            <person name="Kwon S.-W."/>
        </authorList>
    </citation>
    <scope>NUCLEOTIDE SEQUENCE [LARGE SCALE GENOMIC DNA]</scope>
    <source>
        <strain evidence="1 2">DFW100M-13</strain>
    </source>
</reference>
<dbReference type="OrthoDB" id="8442997at2"/>
<keyword evidence="2" id="KW-1185">Reference proteome</keyword>
<sequence length="549" mass="58748">MQTALQQMGTSTPLVPNAEHAYEDALAGLSDQKLRSAAISAQRALRDAVTTSDWAGEDRARRALAAILIESDEPIRAAHHLARAGAAKAIEALGASHPLEFINTVEDLDSSNYWTVGTTYRLLAVQADLIPDDLIDALTTHLVGELTAAESGSRPDLRSFATSRYNNAVKLLAGIADRLQAAAADEVLCHFEKQPLVEPNHYRYHDEDEATSVAKIANTQPELAARAIAHLVTLLGRSEAARTSTTIDAIGRNHPIAHDALAALAATNNRWAQEMLAFHDTDEVDSVATAAAFSRLTTPLHHVDGVYSVGTGAVGDSLLVRHLPATDIDAAVAELLHRADDPHVGSGDRAQYLIAASNLARHTTPANRADYFATAARLATSPTPSDHDRLDEQFTHKLGAFRMNGTPHNTRGQATTLAAALAADEAQRSEARRLAYSLLGTDSDYWPTRALQQLGDTLNDDLAFLATQGWAIRSLAAGRWPEYGQPAHLGARLAADPDVRVRRALARALSGQSDPAHAAVRERLANDPAYSVRAALNGTRATTAAETTT</sequence>